<dbReference type="CDD" id="cd07995">
    <property type="entry name" value="TPK"/>
    <property type="match status" value="1"/>
</dbReference>
<dbReference type="GO" id="GO:0004788">
    <property type="term" value="F:thiamine diphosphokinase activity"/>
    <property type="evidence" value="ECO:0007669"/>
    <property type="project" value="UniProtKB-UniRule"/>
</dbReference>
<dbReference type="EC" id="2.7.6.2" evidence="5"/>
<evidence type="ECO:0000259" key="6">
    <source>
        <dbReference type="SMART" id="SM00983"/>
    </source>
</evidence>
<dbReference type="AlphaFoldDB" id="A0A4R0QWN8"/>
<keyword evidence="4" id="KW-0067">ATP-binding</keyword>
<dbReference type="GO" id="GO:0006772">
    <property type="term" value="P:thiamine metabolic process"/>
    <property type="evidence" value="ECO:0007669"/>
    <property type="project" value="UniProtKB-UniRule"/>
</dbReference>
<evidence type="ECO:0000256" key="4">
    <source>
        <dbReference type="ARBA" id="ARBA00022840"/>
    </source>
</evidence>
<dbReference type="NCBIfam" id="TIGR01378">
    <property type="entry name" value="thi_PPkinase"/>
    <property type="match status" value="1"/>
</dbReference>
<dbReference type="GO" id="GO:0016301">
    <property type="term" value="F:kinase activity"/>
    <property type="evidence" value="ECO:0007669"/>
    <property type="project" value="UniProtKB-KW"/>
</dbReference>
<dbReference type="Proteomes" id="UP000291289">
    <property type="component" value="Unassembled WGS sequence"/>
</dbReference>
<dbReference type="GO" id="GO:0005524">
    <property type="term" value="F:ATP binding"/>
    <property type="evidence" value="ECO:0007669"/>
    <property type="project" value="UniProtKB-KW"/>
</dbReference>
<proteinExistence type="predicted"/>
<dbReference type="PANTHER" id="PTHR41299:SF1">
    <property type="entry name" value="THIAMINE PYROPHOSPHOKINASE"/>
    <property type="match status" value="1"/>
</dbReference>
<dbReference type="PANTHER" id="PTHR41299">
    <property type="entry name" value="THIAMINE PYROPHOSPHOKINASE"/>
    <property type="match status" value="1"/>
</dbReference>
<dbReference type="InterPro" id="IPR036759">
    <property type="entry name" value="TPK_catalytic_sf"/>
</dbReference>
<dbReference type="EMBL" id="RXLP01000023">
    <property type="protein sequence ID" value="TCD53930.1"/>
    <property type="molecule type" value="Genomic_DNA"/>
</dbReference>
<evidence type="ECO:0000313" key="8">
    <source>
        <dbReference type="Proteomes" id="UP000291289"/>
    </source>
</evidence>
<dbReference type="Gene3D" id="3.40.50.10240">
    <property type="entry name" value="Thiamin pyrophosphokinase, catalytic domain"/>
    <property type="match status" value="1"/>
</dbReference>
<protein>
    <recommendedName>
        <fullName evidence="5">Thiamine diphosphokinase</fullName>
        <ecNumber evidence="5">2.7.6.2</ecNumber>
    </recommendedName>
</protein>
<keyword evidence="3 7" id="KW-0418">Kinase</keyword>
<accession>A0A4R0QWN8</accession>
<feature type="domain" description="Thiamin pyrophosphokinase thiamin-binding" evidence="6">
    <location>
        <begin position="163"/>
        <end position="226"/>
    </location>
</feature>
<dbReference type="Pfam" id="PF04265">
    <property type="entry name" value="TPK_B1_binding"/>
    <property type="match status" value="1"/>
</dbReference>
<dbReference type="InterPro" id="IPR006282">
    <property type="entry name" value="Thi_PPkinase"/>
</dbReference>
<dbReference type="SUPFAM" id="SSF63999">
    <property type="entry name" value="Thiamin pyrophosphokinase, catalytic domain"/>
    <property type="match status" value="1"/>
</dbReference>
<evidence type="ECO:0000256" key="3">
    <source>
        <dbReference type="ARBA" id="ARBA00022777"/>
    </source>
</evidence>
<dbReference type="OrthoDB" id="9804377at2"/>
<sequence length="275" mass="29769">MGTSILEVMGKNSSESSISRSARRAIIFGAGQYFDEMPFIPADAYVIAADGGYDHVVSLGITPHAFIGDKDSLLEELPEDSATRIIELPSEKDDSDLMAAVRYAWSMGVREFEFFGVSGGRVDHSFANIQIAAKISSFGGAAFLHADHTIITVISNAIMTFPGGYVSSKRPISIFAYSSTCKHVSIEGLKYGVDDIEMNNLDPLGLSNEFLPDTPVTIAVDGGSLVIMYPSEAPTPRIIFHVDNRTDFGNITQEVSSRLYSEQSSGSKRGRHAVQ</sequence>
<keyword evidence="2" id="KW-0547">Nucleotide-binding</keyword>
<comment type="caution">
    <text evidence="7">The sequence shown here is derived from an EMBL/GenBank/DDBJ whole genome shotgun (WGS) entry which is preliminary data.</text>
</comment>
<reference evidence="7 8" key="1">
    <citation type="submission" date="2018-12" db="EMBL/GenBank/DDBJ databases">
        <title>Alloscrdovia theropitheci sp. nov: a novel taxon from the feces of the bleeding-herat monkey (Theropithecus geleda).</title>
        <authorList>
            <person name="Modesto M."/>
        </authorList>
    </citation>
    <scope>NUCLEOTIDE SEQUENCE [LARGE SCALE GENOMIC DNA]</scope>
    <source>
        <strain evidence="7 8">GLDI4/2</strain>
    </source>
</reference>
<dbReference type="Pfam" id="PF04263">
    <property type="entry name" value="TPK_catalytic"/>
    <property type="match status" value="1"/>
</dbReference>
<keyword evidence="1 7" id="KW-0808">Transferase</keyword>
<evidence type="ECO:0000256" key="5">
    <source>
        <dbReference type="NCBIfam" id="TIGR01378"/>
    </source>
</evidence>
<dbReference type="InterPro" id="IPR007371">
    <property type="entry name" value="TPK_catalytic"/>
</dbReference>
<dbReference type="InterPro" id="IPR053149">
    <property type="entry name" value="TPK"/>
</dbReference>
<dbReference type="GO" id="GO:0030975">
    <property type="term" value="F:thiamine binding"/>
    <property type="evidence" value="ECO:0007669"/>
    <property type="project" value="InterPro"/>
</dbReference>
<keyword evidence="8" id="KW-1185">Reference proteome</keyword>
<organism evidence="7 8">
    <name type="scientific">Alloscardovia theropitheci</name>
    <dbReference type="NCBI Taxonomy" id="2496842"/>
    <lineage>
        <taxon>Bacteria</taxon>
        <taxon>Bacillati</taxon>
        <taxon>Actinomycetota</taxon>
        <taxon>Actinomycetes</taxon>
        <taxon>Bifidobacteriales</taxon>
        <taxon>Bifidobacteriaceae</taxon>
        <taxon>Alloscardovia</taxon>
    </lineage>
</organism>
<evidence type="ECO:0000256" key="2">
    <source>
        <dbReference type="ARBA" id="ARBA00022741"/>
    </source>
</evidence>
<gene>
    <name evidence="7" type="ORF">EJ419_05695</name>
</gene>
<dbReference type="GO" id="GO:0009229">
    <property type="term" value="P:thiamine diphosphate biosynthetic process"/>
    <property type="evidence" value="ECO:0007669"/>
    <property type="project" value="InterPro"/>
</dbReference>
<evidence type="ECO:0000313" key="7">
    <source>
        <dbReference type="EMBL" id="TCD53930.1"/>
    </source>
</evidence>
<dbReference type="InterPro" id="IPR007373">
    <property type="entry name" value="Thiamin_PyroPKinase_B1-bd"/>
</dbReference>
<dbReference type="SUPFAM" id="SSF63862">
    <property type="entry name" value="Thiamin pyrophosphokinase, substrate-binding domain"/>
    <property type="match status" value="1"/>
</dbReference>
<dbReference type="SMART" id="SM00983">
    <property type="entry name" value="TPK_B1_binding"/>
    <property type="match status" value="1"/>
</dbReference>
<dbReference type="InterPro" id="IPR036371">
    <property type="entry name" value="TPK_B1-bd_sf"/>
</dbReference>
<name>A0A4R0QWN8_9BIFI</name>
<evidence type="ECO:0000256" key="1">
    <source>
        <dbReference type="ARBA" id="ARBA00022679"/>
    </source>
</evidence>